<feature type="transmembrane region" description="Helical" evidence="9">
    <location>
        <begin position="327"/>
        <end position="346"/>
    </location>
</feature>
<feature type="region of interest" description="Disordered" evidence="8">
    <location>
        <begin position="1"/>
        <end position="39"/>
    </location>
</feature>
<feature type="compositionally biased region" description="Low complexity" evidence="8">
    <location>
        <begin position="26"/>
        <end position="37"/>
    </location>
</feature>
<comment type="caution">
    <text evidence="10">The sequence shown here is derived from an EMBL/GenBank/DDBJ whole genome shotgun (WGS) entry which is preliminary data.</text>
</comment>
<organism evidence="10 11">
    <name type="scientific">Cercospora berteroae</name>
    <dbReference type="NCBI Taxonomy" id="357750"/>
    <lineage>
        <taxon>Eukaryota</taxon>
        <taxon>Fungi</taxon>
        <taxon>Dikarya</taxon>
        <taxon>Ascomycota</taxon>
        <taxon>Pezizomycotina</taxon>
        <taxon>Dothideomycetes</taxon>
        <taxon>Dothideomycetidae</taxon>
        <taxon>Mycosphaerellales</taxon>
        <taxon>Mycosphaerellaceae</taxon>
        <taxon>Cercospora</taxon>
    </lineage>
</organism>
<dbReference type="PANTHER" id="PTHR33281:SF19">
    <property type="entry name" value="VOLTAGE-DEPENDENT ANION CHANNEL-FORMING PROTEIN YNEE"/>
    <property type="match status" value="1"/>
</dbReference>
<evidence type="ECO:0000256" key="5">
    <source>
        <dbReference type="ARBA" id="ARBA00022989"/>
    </source>
</evidence>
<evidence type="ECO:0000256" key="7">
    <source>
        <dbReference type="ARBA" id="ARBA00023136"/>
    </source>
</evidence>
<accession>A0A2S6CCE7</accession>
<proteinExistence type="predicted"/>
<evidence type="ECO:0000256" key="4">
    <source>
        <dbReference type="ARBA" id="ARBA00022692"/>
    </source>
</evidence>
<keyword evidence="2" id="KW-0813">Transport</keyword>
<dbReference type="Proteomes" id="UP000237631">
    <property type="component" value="Unassembled WGS sequence"/>
</dbReference>
<evidence type="ECO:0000256" key="6">
    <source>
        <dbReference type="ARBA" id="ARBA00023065"/>
    </source>
</evidence>
<keyword evidence="3" id="KW-1003">Cell membrane</keyword>
<evidence type="ECO:0000256" key="8">
    <source>
        <dbReference type="SAM" id="MobiDB-lite"/>
    </source>
</evidence>
<dbReference type="InterPro" id="IPR044669">
    <property type="entry name" value="YneE/VCCN1/2-like"/>
</dbReference>
<evidence type="ECO:0000313" key="11">
    <source>
        <dbReference type="Proteomes" id="UP000237631"/>
    </source>
</evidence>
<sequence>MATNAVDMAAKTEPTVNVEKGAPKEGSTPTSSHGSSTAHQVEEGFVPQPMYHVPTYHSVDIEDYFRGPRDINRHSKWPQFMRLHGSIAPKMILPLTFLAAWASLITCIHQLVHTLAVDSVLLTVLGFVVGLALSFRSTTAYERFIEGRKYWAQLMLNGRSLARLIWVHTSERHAQSEELGKYDLLAKVSALQLINAFAVALKHRLRFEPSTDYPDLSPLVGNLHVLAADADQTMLHQRRMSKLKSAGQFLGVPMAESNPRKLIKRSKDNLGNTPLEILTYLSAYVESTIHNGTLTIGGLQSQAITQLFNLGEVLAGCERVVNTPLPVAYSISIAQITWAYVLMLPFQLANKLQWVAIPATIIAGYIILGLAQIGRELEDPFGMDVNDLPLDSFCHELANDLDALTALPPPNDTTQWMQNAQSRPLWPMSNMEFKALESRSVEDIRAALRAKAASRDVKKDRMATFYQSDTLTNEG</sequence>
<dbReference type="STRING" id="357750.A0A2S6CCE7"/>
<name>A0A2S6CCE7_9PEZI</name>
<evidence type="ECO:0000313" key="10">
    <source>
        <dbReference type="EMBL" id="PPJ57397.1"/>
    </source>
</evidence>
<feature type="transmembrane region" description="Helical" evidence="9">
    <location>
        <begin position="91"/>
        <end position="111"/>
    </location>
</feature>
<dbReference type="Pfam" id="PF25539">
    <property type="entry name" value="Bestrophin_2"/>
    <property type="match status" value="1"/>
</dbReference>
<comment type="subcellular location">
    <subcellularLocation>
        <location evidence="1">Cell membrane</location>
        <topology evidence="1">Multi-pass membrane protein</topology>
    </subcellularLocation>
</comment>
<keyword evidence="4 9" id="KW-0812">Transmembrane</keyword>
<evidence type="ECO:0000256" key="3">
    <source>
        <dbReference type="ARBA" id="ARBA00022475"/>
    </source>
</evidence>
<dbReference type="OrthoDB" id="1368at2759"/>
<keyword evidence="5 9" id="KW-1133">Transmembrane helix</keyword>
<keyword evidence="6" id="KW-0406">Ion transport</keyword>
<dbReference type="PANTHER" id="PTHR33281">
    <property type="entry name" value="UPF0187 PROTEIN YNEE"/>
    <property type="match status" value="1"/>
</dbReference>
<feature type="transmembrane region" description="Helical" evidence="9">
    <location>
        <begin position="352"/>
        <end position="373"/>
    </location>
</feature>
<dbReference type="AlphaFoldDB" id="A0A2S6CCE7"/>
<reference evidence="11" key="1">
    <citation type="journal article" date="2017" name="bioRxiv">
        <title>Conservation of a gene cluster reveals novel cercosporin biosynthetic mechanisms and extends production to the genus Colletotrichum.</title>
        <authorList>
            <person name="de Jonge R."/>
            <person name="Ebert M.K."/>
            <person name="Huitt-Roehl C.R."/>
            <person name="Pal P."/>
            <person name="Suttle J.C."/>
            <person name="Spanner R.E."/>
            <person name="Neubauer J.D."/>
            <person name="Jurick W.M.II."/>
            <person name="Stott K.A."/>
            <person name="Secor G.A."/>
            <person name="Thomma B.P.H.J."/>
            <person name="Van de Peer Y."/>
            <person name="Townsend C.A."/>
            <person name="Bolton M.D."/>
        </authorList>
    </citation>
    <scope>NUCLEOTIDE SEQUENCE [LARGE SCALE GENOMIC DNA]</scope>
    <source>
        <strain evidence="11">CBS538.71</strain>
    </source>
</reference>
<dbReference type="GO" id="GO:0005254">
    <property type="term" value="F:chloride channel activity"/>
    <property type="evidence" value="ECO:0007669"/>
    <property type="project" value="InterPro"/>
</dbReference>
<dbReference type="GO" id="GO:0005886">
    <property type="term" value="C:plasma membrane"/>
    <property type="evidence" value="ECO:0007669"/>
    <property type="project" value="UniProtKB-SubCell"/>
</dbReference>
<feature type="transmembrane region" description="Helical" evidence="9">
    <location>
        <begin position="117"/>
        <end position="135"/>
    </location>
</feature>
<evidence type="ECO:0000256" key="2">
    <source>
        <dbReference type="ARBA" id="ARBA00022448"/>
    </source>
</evidence>
<evidence type="ECO:0000256" key="1">
    <source>
        <dbReference type="ARBA" id="ARBA00004651"/>
    </source>
</evidence>
<evidence type="ECO:0000256" key="9">
    <source>
        <dbReference type="SAM" id="Phobius"/>
    </source>
</evidence>
<keyword evidence="7 9" id="KW-0472">Membrane</keyword>
<protein>
    <submittedName>
        <fullName evidence="10">Uncharacterized protein</fullName>
    </submittedName>
</protein>
<gene>
    <name evidence="10" type="ORF">CBER1_01395</name>
</gene>
<dbReference type="EMBL" id="PNEN01000495">
    <property type="protein sequence ID" value="PPJ57397.1"/>
    <property type="molecule type" value="Genomic_DNA"/>
</dbReference>
<keyword evidence="11" id="KW-1185">Reference proteome</keyword>